<dbReference type="EMBL" id="OU015584">
    <property type="protein sequence ID" value="CAG5081121.1"/>
    <property type="molecule type" value="Genomic_DNA"/>
</dbReference>
<dbReference type="PROSITE" id="PS51257">
    <property type="entry name" value="PROKAR_LIPOPROTEIN"/>
    <property type="match status" value="1"/>
</dbReference>
<evidence type="ECO:0000313" key="1">
    <source>
        <dbReference type="EMBL" id="CAG5081121.1"/>
    </source>
</evidence>
<evidence type="ECO:0000313" key="2">
    <source>
        <dbReference type="Proteomes" id="UP000683507"/>
    </source>
</evidence>
<dbReference type="AlphaFoldDB" id="A0A916JM46"/>
<gene>
    <name evidence="1" type="ORF">CRYO30217_01542</name>
</gene>
<protein>
    <submittedName>
        <fullName evidence="1">Uncharacterized protein</fullName>
    </submittedName>
</protein>
<sequence length="164" mass="18189">MRTVLTIFLVAFLLGCDEPSNEKEQTAMELDYLVFEFHDSSVPPPYHRSYKLSFKGEVVHAIVDSYGDVLTDTVINLGTEKVQKALVMIEKYKVTNKEKNEESEGCSGGTGISVRYGLGDEALCKGYVYFCAGDQFGDLSGDLTGLKHELTNLIPNFSSLLKEE</sequence>
<name>A0A916JM46_9FLAO</name>
<reference evidence="1" key="1">
    <citation type="submission" date="2021-04" db="EMBL/GenBank/DDBJ databases">
        <authorList>
            <person name="Rodrigo-Torres L."/>
            <person name="Arahal R. D."/>
            <person name="Lucena T."/>
        </authorList>
    </citation>
    <scope>NUCLEOTIDE SEQUENCE</scope>
    <source>
        <strain evidence="1">AS29M-1</strain>
    </source>
</reference>
<organism evidence="1 2">
    <name type="scientific">Parvicella tangerina</name>
    <dbReference type="NCBI Taxonomy" id="2829795"/>
    <lineage>
        <taxon>Bacteria</taxon>
        <taxon>Pseudomonadati</taxon>
        <taxon>Bacteroidota</taxon>
        <taxon>Flavobacteriia</taxon>
        <taxon>Flavobacteriales</taxon>
        <taxon>Parvicellaceae</taxon>
        <taxon>Parvicella</taxon>
    </lineage>
</organism>
<dbReference type="Proteomes" id="UP000683507">
    <property type="component" value="Chromosome"/>
</dbReference>
<keyword evidence="2" id="KW-1185">Reference proteome</keyword>
<proteinExistence type="predicted"/>
<dbReference type="KEGG" id="ptan:CRYO30217_01542"/>
<accession>A0A916JM46</accession>
<dbReference type="RefSeq" id="WP_258541743.1">
    <property type="nucleotide sequence ID" value="NZ_OU015584.1"/>
</dbReference>